<dbReference type="EMBL" id="MU273800">
    <property type="protein sequence ID" value="KAI0028043.1"/>
    <property type="molecule type" value="Genomic_DNA"/>
</dbReference>
<name>A0ACB8Q8J1_9AGAM</name>
<reference evidence="1" key="2">
    <citation type="journal article" date="2022" name="New Phytol.">
        <title>Evolutionary transition to the ectomycorrhizal habit in the genomes of a hyperdiverse lineage of mushroom-forming fungi.</title>
        <authorList>
            <person name="Looney B."/>
            <person name="Miyauchi S."/>
            <person name="Morin E."/>
            <person name="Drula E."/>
            <person name="Courty P.E."/>
            <person name="Kohler A."/>
            <person name="Kuo A."/>
            <person name="LaButti K."/>
            <person name="Pangilinan J."/>
            <person name="Lipzen A."/>
            <person name="Riley R."/>
            <person name="Andreopoulos W."/>
            <person name="He G."/>
            <person name="Johnson J."/>
            <person name="Nolan M."/>
            <person name="Tritt A."/>
            <person name="Barry K.W."/>
            <person name="Grigoriev I.V."/>
            <person name="Nagy L.G."/>
            <person name="Hibbett D."/>
            <person name="Henrissat B."/>
            <person name="Matheny P.B."/>
            <person name="Labbe J."/>
            <person name="Martin F.M."/>
        </authorList>
    </citation>
    <scope>NUCLEOTIDE SEQUENCE</scope>
    <source>
        <strain evidence="1">EC-137</strain>
    </source>
</reference>
<reference evidence="1" key="1">
    <citation type="submission" date="2021-02" db="EMBL/GenBank/DDBJ databases">
        <authorList>
            <consortium name="DOE Joint Genome Institute"/>
            <person name="Ahrendt S."/>
            <person name="Looney B.P."/>
            <person name="Miyauchi S."/>
            <person name="Morin E."/>
            <person name="Drula E."/>
            <person name="Courty P.E."/>
            <person name="Chicoki N."/>
            <person name="Fauchery L."/>
            <person name="Kohler A."/>
            <person name="Kuo A."/>
            <person name="Labutti K."/>
            <person name="Pangilinan J."/>
            <person name="Lipzen A."/>
            <person name="Riley R."/>
            <person name="Andreopoulos W."/>
            <person name="He G."/>
            <person name="Johnson J."/>
            <person name="Barry K.W."/>
            <person name="Grigoriev I.V."/>
            <person name="Nagy L."/>
            <person name="Hibbett D."/>
            <person name="Henrissat B."/>
            <person name="Matheny P.B."/>
            <person name="Labbe J."/>
            <person name="Martin F."/>
        </authorList>
    </citation>
    <scope>NUCLEOTIDE SEQUENCE</scope>
    <source>
        <strain evidence="1">EC-137</strain>
    </source>
</reference>
<organism evidence="1 2">
    <name type="scientific">Vararia minispora EC-137</name>
    <dbReference type="NCBI Taxonomy" id="1314806"/>
    <lineage>
        <taxon>Eukaryota</taxon>
        <taxon>Fungi</taxon>
        <taxon>Dikarya</taxon>
        <taxon>Basidiomycota</taxon>
        <taxon>Agaricomycotina</taxon>
        <taxon>Agaricomycetes</taxon>
        <taxon>Russulales</taxon>
        <taxon>Lachnocladiaceae</taxon>
        <taxon>Vararia</taxon>
    </lineage>
</organism>
<gene>
    <name evidence="1" type="ORF">K488DRAFT_90150</name>
</gene>
<proteinExistence type="predicted"/>
<evidence type="ECO:0000313" key="1">
    <source>
        <dbReference type="EMBL" id="KAI0028043.1"/>
    </source>
</evidence>
<comment type="caution">
    <text evidence="1">The sequence shown here is derived from an EMBL/GenBank/DDBJ whole genome shotgun (WGS) entry which is preliminary data.</text>
</comment>
<keyword evidence="1" id="KW-0560">Oxidoreductase</keyword>
<accession>A0ACB8Q8J1</accession>
<keyword evidence="1" id="KW-0503">Monooxygenase</keyword>
<evidence type="ECO:0000313" key="2">
    <source>
        <dbReference type="Proteomes" id="UP000814128"/>
    </source>
</evidence>
<keyword evidence="2" id="KW-1185">Reference proteome</keyword>
<dbReference type="Proteomes" id="UP000814128">
    <property type="component" value="Unassembled WGS sequence"/>
</dbReference>
<sequence length="577" mass="64501">MPLTSMLVVATNLVATLCSTLTHAVVAASSLSIAAYISTISSATYLTFKRYELDHRNPVALVALLAIIPAGYTSVLLLRSFSWLLAPLLAFTAHYAIILGCTAAYRLSPFHPLAQYPGPVLPRITKWYSAYICHRGDLHHWYRELHNQYGDVVRVGPNELSIRDTAAIPAVLDLNGLPKGPFWDNRSDPVVLVGERDVDVHARRRRTWARGLTNAAIKDYMPFIEARARQLMDRLSSIVRDSGEKRREVNLASWLSYFVTDSMGDMAFGGGFELLRDGGDVRGVWQSFENGLQAVTPFAHAPWSIPFIARIPGLTNPKQIATMRAFGKESTIQRLKLGAKRKDLFYYLSGEDQPSRPTLPTMIADGLLAIIAGSDTTSTVLTSVVYFLCKHHDAYKRLQEEIAETFLLEEDPVDSARLGKMTWLNACINEAMRLLPPVPSGSQRTVPVGAGPKIVGEHVIPEQTQVTVHTYSIQRDPRNFAHPDVFLPQRWLAEEREKAALLPHTPAAFFPFSYGPTACAGKHLALLELRVVLCWLFQRFDLAFAAQGVEGDRWEDGLRDFYIARKGKMWVKMSERI</sequence>
<protein>
    <submittedName>
        <fullName evidence="1">High nitrogen upregulated cytochrome P450 monooxygenase 2</fullName>
    </submittedName>
</protein>